<feature type="domain" description="Apple" evidence="1">
    <location>
        <begin position="79"/>
        <end position="119"/>
    </location>
</feature>
<accession>A0ABR2YLC2</accession>
<dbReference type="EMBL" id="JALJOT010000009">
    <property type="protein sequence ID" value="KAK9907675.1"/>
    <property type="molecule type" value="Genomic_DNA"/>
</dbReference>
<reference evidence="2 3" key="1">
    <citation type="journal article" date="2024" name="Nat. Commun.">
        <title>Phylogenomics reveals the evolutionary origins of lichenization in chlorophyte algae.</title>
        <authorList>
            <person name="Puginier C."/>
            <person name="Libourel C."/>
            <person name="Otte J."/>
            <person name="Skaloud P."/>
            <person name="Haon M."/>
            <person name="Grisel S."/>
            <person name="Petersen M."/>
            <person name="Berrin J.G."/>
            <person name="Delaux P.M."/>
            <person name="Dal Grande F."/>
            <person name="Keller J."/>
        </authorList>
    </citation>
    <scope>NUCLEOTIDE SEQUENCE [LARGE SCALE GENOMIC DNA]</scope>
    <source>
        <strain evidence="2 3">SAG 216-7</strain>
    </source>
</reference>
<dbReference type="InterPro" id="IPR003609">
    <property type="entry name" value="Pan_app"/>
</dbReference>
<dbReference type="Proteomes" id="UP001491310">
    <property type="component" value="Unassembled WGS sequence"/>
</dbReference>
<keyword evidence="3" id="KW-1185">Reference proteome</keyword>
<proteinExistence type="predicted"/>
<name>A0ABR2YLC2_9CHLO</name>
<evidence type="ECO:0000259" key="1">
    <source>
        <dbReference type="Pfam" id="PF00024"/>
    </source>
</evidence>
<evidence type="ECO:0000313" key="3">
    <source>
        <dbReference type="Proteomes" id="UP001491310"/>
    </source>
</evidence>
<gene>
    <name evidence="2" type="ORF">WJX75_007978</name>
</gene>
<evidence type="ECO:0000313" key="2">
    <source>
        <dbReference type="EMBL" id="KAK9907675.1"/>
    </source>
</evidence>
<organism evidence="2 3">
    <name type="scientific">Coccomyxa subellipsoidea</name>
    <dbReference type="NCBI Taxonomy" id="248742"/>
    <lineage>
        <taxon>Eukaryota</taxon>
        <taxon>Viridiplantae</taxon>
        <taxon>Chlorophyta</taxon>
        <taxon>core chlorophytes</taxon>
        <taxon>Trebouxiophyceae</taxon>
        <taxon>Trebouxiophyceae incertae sedis</taxon>
        <taxon>Coccomyxaceae</taxon>
        <taxon>Coccomyxa</taxon>
    </lineage>
</organism>
<sequence>MIRHGDEHYRYIPAKSCEVFSKHFQGPSKITQRSVLDLVLLALLLSCGLRPAQGAVVGEVHSGTPCSAQTSSNGSCSSSALYKCAVACHANETCRAFVWEAETGHCYAHDHQKASGDNRFGPHNTLGDTVANINISSYDQSVRFACISLVQTAIDRSK</sequence>
<protein>
    <recommendedName>
        <fullName evidence="1">Apple domain-containing protein</fullName>
    </recommendedName>
</protein>
<dbReference type="Pfam" id="PF00024">
    <property type="entry name" value="PAN_1"/>
    <property type="match status" value="1"/>
</dbReference>
<comment type="caution">
    <text evidence="2">The sequence shown here is derived from an EMBL/GenBank/DDBJ whole genome shotgun (WGS) entry which is preliminary data.</text>
</comment>